<accession>A0A3A6Q335</accession>
<evidence type="ECO:0000313" key="2">
    <source>
        <dbReference type="Proteomes" id="UP000281564"/>
    </source>
</evidence>
<dbReference type="RefSeq" id="WP_120084273.1">
    <property type="nucleotide sequence ID" value="NZ_QMDW01000007.1"/>
</dbReference>
<dbReference type="OrthoDB" id="326212at2157"/>
<reference evidence="1 2" key="1">
    <citation type="submission" date="2018-06" db="EMBL/GenBank/DDBJ databases">
        <title>Halonotius sp. F13-13 a new haloarchaeeon isolated from a solar saltern from Isla Cristina, Huelva, Spain.</title>
        <authorList>
            <person name="Duran-Viseras A."/>
            <person name="Sanchez-Porro C."/>
            <person name="Ventosa A."/>
        </authorList>
    </citation>
    <scope>NUCLEOTIDE SEQUENCE [LARGE SCALE GENOMIC DNA]</scope>
    <source>
        <strain evidence="1 2">CECT 7525</strain>
    </source>
</reference>
<protein>
    <recommendedName>
        <fullName evidence="3">RNA ligase domain-containing protein</fullName>
    </recommendedName>
</protein>
<proteinExistence type="predicted"/>
<evidence type="ECO:0000313" key="1">
    <source>
        <dbReference type="EMBL" id="RJX50187.1"/>
    </source>
</evidence>
<organism evidence="1 2">
    <name type="scientific">Halonotius pteroides</name>
    <dbReference type="NCBI Taxonomy" id="268735"/>
    <lineage>
        <taxon>Archaea</taxon>
        <taxon>Methanobacteriati</taxon>
        <taxon>Methanobacteriota</taxon>
        <taxon>Stenosarchaea group</taxon>
        <taxon>Halobacteria</taxon>
        <taxon>Halobacteriales</taxon>
        <taxon>Haloferacaceae</taxon>
        <taxon>Halonotius</taxon>
    </lineage>
</organism>
<sequence>MNAFPTTPPVDDAPDALLSGHLWLLESIDGRPLRFQLQETGLLRVGDGETVYDDPETIPLPFRQAVAHIRDSLDRDALRAAVDAVEAVTFFGVATTRESTPYDLDSMPPFLGTDVWAADSGTFRPPDAADGIFRRLGLTPVSTFDRETHARDFSPDTYEIPTSAWYDGPAAGVVIRNKQGHRGKLSNLAVAASPTTADSTHAEPAQSIDELVDTYATPAHIEPIATAAQSDGGSVAVDTITDRLCGVAGRRHPEAFLGADGLDQPTFRSAVAEQVHRHRHG</sequence>
<evidence type="ECO:0008006" key="3">
    <source>
        <dbReference type="Google" id="ProtNLM"/>
    </source>
</evidence>
<dbReference type="AlphaFoldDB" id="A0A3A6Q335"/>
<keyword evidence="2" id="KW-1185">Reference proteome</keyword>
<gene>
    <name evidence="1" type="ORF">DP106_06870</name>
</gene>
<name>A0A3A6Q335_9EURY</name>
<comment type="caution">
    <text evidence="1">The sequence shown here is derived from an EMBL/GenBank/DDBJ whole genome shotgun (WGS) entry which is preliminary data.</text>
</comment>
<dbReference type="EMBL" id="QMDW01000007">
    <property type="protein sequence ID" value="RJX50187.1"/>
    <property type="molecule type" value="Genomic_DNA"/>
</dbReference>
<dbReference type="Proteomes" id="UP000281564">
    <property type="component" value="Unassembled WGS sequence"/>
</dbReference>